<dbReference type="OrthoDB" id="236884at2"/>
<proteinExistence type="inferred from homology"/>
<evidence type="ECO:0000256" key="4">
    <source>
        <dbReference type="ARBA" id="ARBA00022729"/>
    </source>
</evidence>
<dbReference type="InterPro" id="IPR017850">
    <property type="entry name" value="Alkaline_phosphatase_core_sf"/>
</dbReference>
<name>A0A517NIX8_9BACT</name>
<dbReference type="PANTHER" id="PTHR45953:SF1">
    <property type="entry name" value="IDURONATE 2-SULFATASE"/>
    <property type="match status" value="1"/>
</dbReference>
<dbReference type="InterPro" id="IPR035874">
    <property type="entry name" value="IDS"/>
</dbReference>
<dbReference type="PANTHER" id="PTHR45953">
    <property type="entry name" value="IDURONATE 2-SULFATASE"/>
    <property type="match status" value="1"/>
</dbReference>
<sequence precursor="true">MGMRPLFFLLGMLVAIPWAAAADRPNVVFVAIDDLNDWVGCLDGHPQVQTPHIDQLAARGVNFTNAHCQAPICNPSRISMLLGKLPSTTGHYFLVPGFRDVDVTRDAVTMFQYFRSRGYRTESMGKVFHGGSDKASFDHVQPSRGYRRMKGQTEKLRYRVPGSHPSWDWGQFQMADEDQRDYFTAAWAADRIPELSQQDQPFLMAIGFHLPHVPIYATKKWLDLYPLDNLQMPEVPADDLDDVPPIAVQLSLNPTAPRDGWMKQSGEDRHAVQAYLASISFVDHLVGMVMDSVQASGAGDNTIVVLFSDHGFHMGEKNKWAKRSLWRRTTRVPMIIAGPNVAVGKQCNAPVGLIDVYPTLTDACGLPRPEGLDGHGLAPLLSDVTAPWPHPAICTFGPGNHSIQSRDYHYIRYRDGAEELYDHRTDGDEYHNLAGDQTLDAVIAEHRRWIPATDAAMVPGSRGSDSPLYGESDGLQKAMRKVGR</sequence>
<dbReference type="InterPro" id="IPR000917">
    <property type="entry name" value="Sulfatase_N"/>
</dbReference>
<reference evidence="10 11" key="1">
    <citation type="submission" date="2019-02" db="EMBL/GenBank/DDBJ databases">
        <title>Deep-cultivation of Planctomycetes and their phenomic and genomic characterization uncovers novel biology.</title>
        <authorList>
            <person name="Wiegand S."/>
            <person name="Jogler M."/>
            <person name="Boedeker C."/>
            <person name="Pinto D."/>
            <person name="Vollmers J."/>
            <person name="Rivas-Marin E."/>
            <person name="Kohn T."/>
            <person name="Peeters S.H."/>
            <person name="Heuer A."/>
            <person name="Rast P."/>
            <person name="Oberbeckmann S."/>
            <person name="Bunk B."/>
            <person name="Jeske O."/>
            <person name="Meyerdierks A."/>
            <person name="Storesund J.E."/>
            <person name="Kallscheuer N."/>
            <person name="Luecker S."/>
            <person name="Lage O.M."/>
            <person name="Pohl T."/>
            <person name="Merkel B.J."/>
            <person name="Hornburger P."/>
            <person name="Mueller R.-W."/>
            <person name="Bruemmer F."/>
            <person name="Labrenz M."/>
            <person name="Spormann A.M."/>
            <person name="Op den Camp H."/>
            <person name="Overmann J."/>
            <person name="Amann R."/>
            <person name="Jetten M.S.M."/>
            <person name="Mascher T."/>
            <person name="Medema M.H."/>
            <person name="Devos D.P."/>
            <person name="Kaster A.-K."/>
            <person name="Ovreas L."/>
            <person name="Rohde M."/>
            <person name="Galperin M.Y."/>
            <person name="Jogler C."/>
        </authorList>
    </citation>
    <scope>NUCLEOTIDE SEQUENCE [LARGE SCALE GENOMIC DNA]</scope>
    <source>
        <strain evidence="10 11">K22_7</strain>
    </source>
</reference>
<feature type="region of interest" description="Disordered" evidence="7">
    <location>
        <begin position="455"/>
        <end position="484"/>
    </location>
</feature>
<evidence type="ECO:0000256" key="1">
    <source>
        <dbReference type="ARBA" id="ARBA00001913"/>
    </source>
</evidence>
<dbReference type="CDD" id="cd16030">
    <property type="entry name" value="iduronate-2-sulfatase"/>
    <property type="match status" value="1"/>
</dbReference>
<comment type="similarity">
    <text evidence="2">Belongs to the sulfatase family.</text>
</comment>
<evidence type="ECO:0000256" key="3">
    <source>
        <dbReference type="ARBA" id="ARBA00022723"/>
    </source>
</evidence>
<dbReference type="AlphaFoldDB" id="A0A517NIX8"/>
<evidence type="ECO:0000256" key="8">
    <source>
        <dbReference type="SAM" id="SignalP"/>
    </source>
</evidence>
<dbReference type="GO" id="GO:0004423">
    <property type="term" value="F:iduronate-2-sulfatase activity"/>
    <property type="evidence" value="ECO:0007669"/>
    <property type="project" value="InterPro"/>
</dbReference>
<dbReference type="EMBL" id="CP036525">
    <property type="protein sequence ID" value="QDT07085.1"/>
    <property type="molecule type" value="Genomic_DNA"/>
</dbReference>
<gene>
    <name evidence="10" type="primary">betC_14</name>
    <name evidence="10" type="ORF">K227x_55100</name>
</gene>
<organism evidence="10 11">
    <name type="scientific">Rubripirellula lacrimiformis</name>
    <dbReference type="NCBI Taxonomy" id="1930273"/>
    <lineage>
        <taxon>Bacteria</taxon>
        <taxon>Pseudomonadati</taxon>
        <taxon>Planctomycetota</taxon>
        <taxon>Planctomycetia</taxon>
        <taxon>Pirellulales</taxon>
        <taxon>Pirellulaceae</taxon>
        <taxon>Rubripirellula</taxon>
    </lineage>
</organism>
<evidence type="ECO:0000259" key="9">
    <source>
        <dbReference type="Pfam" id="PF00884"/>
    </source>
</evidence>
<feature type="domain" description="Sulfatase N-terminal" evidence="9">
    <location>
        <begin position="25"/>
        <end position="365"/>
    </location>
</feature>
<dbReference type="Gene3D" id="3.40.720.10">
    <property type="entry name" value="Alkaline Phosphatase, subunit A"/>
    <property type="match status" value="1"/>
</dbReference>
<dbReference type="GO" id="GO:0005737">
    <property type="term" value="C:cytoplasm"/>
    <property type="evidence" value="ECO:0007669"/>
    <property type="project" value="TreeGrafter"/>
</dbReference>
<feature type="signal peptide" evidence="8">
    <location>
        <begin position="1"/>
        <end position="21"/>
    </location>
</feature>
<keyword evidence="4 8" id="KW-0732">Signal</keyword>
<evidence type="ECO:0000256" key="6">
    <source>
        <dbReference type="ARBA" id="ARBA00022837"/>
    </source>
</evidence>
<keyword evidence="6" id="KW-0106">Calcium</keyword>
<feature type="chain" id="PRO_5022223200" evidence="8">
    <location>
        <begin position="22"/>
        <end position="484"/>
    </location>
</feature>
<accession>A0A517NIX8</accession>
<dbReference type="GO" id="GO:0046872">
    <property type="term" value="F:metal ion binding"/>
    <property type="evidence" value="ECO:0007669"/>
    <property type="project" value="UniProtKB-KW"/>
</dbReference>
<dbReference type="Proteomes" id="UP000318538">
    <property type="component" value="Chromosome"/>
</dbReference>
<evidence type="ECO:0000313" key="11">
    <source>
        <dbReference type="Proteomes" id="UP000318538"/>
    </source>
</evidence>
<evidence type="ECO:0000256" key="5">
    <source>
        <dbReference type="ARBA" id="ARBA00022801"/>
    </source>
</evidence>
<dbReference type="SUPFAM" id="SSF53649">
    <property type="entry name" value="Alkaline phosphatase-like"/>
    <property type="match status" value="1"/>
</dbReference>
<evidence type="ECO:0000313" key="10">
    <source>
        <dbReference type="EMBL" id="QDT07085.1"/>
    </source>
</evidence>
<dbReference type="KEGG" id="rlc:K227x_55100"/>
<protein>
    <submittedName>
        <fullName evidence="10">Choline-sulfatase</fullName>
        <ecNumber evidence="10">3.1.6.6</ecNumber>
    </submittedName>
</protein>
<keyword evidence="3" id="KW-0479">Metal-binding</keyword>
<evidence type="ECO:0000256" key="2">
    <source>
        <dbReference type="ARBA" id="ARBA00008779"/>
    </source>
</evidence>
<dbReference type="Pfam" id="PF00884">
    <property type="entry name" value="Sulfatase"/>
    <property type="match status" value="1"/>
</dbReference>
<keyword evidence="5 10" id="KW-0378">Hydrolase</keyword>
<dbReference type="EC" id="3.1.6.6" evidence="10"/>
<dbReference type="GO" id="GO:0047753">
    <property type="term" value="F:choline-sulfatase activity"/>
    <property type="evidence" value="ECO:0007669"/>
    <property type="project" value="UniProtKB-EC"/>
</dbReference>
<keyword evidence="11" id="KW-1185">Reference proteome</keyword>
<evidence type="ECO:0000256" key="7">
    <source>
        <dbReference type="SAM" id="MobiDB-lite"/>
    </source>
</evidence>
<comment type="cofactor">
    <cofactor evidence="1">
        <name>Ca(2+)</name>
        <dbReference type="ChEBI" id="CHEBI:29108"/>
    </cofactor>
</comment>